<dbReference type="InterPro" id="IPR004507">
    <property type="entry name" value="UbiX-like"/>
</dbReference>
<keyword evidence="8" id="KW-1185">Reference proteome</keyword>
<comment type="caution">
    <text evidence="5">Lacks conserved residue(s) required for the propagation of feature annotation.</text>
</comment>
<proteinExistence type="inferred from homology"/>
<organism evidence="7 8">
    <name type="scientific">Mycobacterium intracellulare subsp. chimaera</name>
    <dbReference type="NCBI Taxonomy" id="222805"/>
    <lineage>
        <taxon>Bacteria</taxon>
        <taxon>Bacillati</taxon>
        <taxon>Actinomycetota</taxon>
        <taxon>Actinomycetes</taxon>
        <taxon>Mycobacteriales</taxon>
        <taxon>Mycobacteriaceae</taxon>
        <taxon>Mycobacterium</taxon>
        <taxon>Mycobacterium avium complex (MAC)</taxon>
    </lineage>
</organism>
<dbReference type="InterPro" id="IPR036551">
    <property type="entry name" value="Flavin_trans-like"/>
</dbReference>
<comment type="catalytic activity">
    <reaction evidence="5">
        <text>dimethylallyl phosphate + FMNH2 = prenylated FMNH2 + phosphate</text>
        <dbReference type="Rhea" id="RHEA:37743"/>
        <dbReference type="ChEBI" id="CHEBI:43474"/>
        <dbReference type="ChEBI" id="CHEBI:57618"/>
        <dbReference type="ChEBI" id="CHEBI:87467"/>
        <dbReference type="ChEBI" id="CHEBI:88052"/>
        <dbReference type="EC" id="2.5.1.129"/>
    </reaction>
</comment>
<evidence type="ECO:0000259" key="6">
    <source>
        <dbReference type="Pfam" id="PF02441"/>
    </source>
</evidence>
<accession>A0ABT7P7A7</accession>
<evidence type="ECO:0000256" key="2">
    <source>
        <dbReference type="ARBA" id="ARBA00022630"/>
    </source>
</evidence>
<keyword evidence="1 5" id="KW-0637">Prenyltransferase</keyword>
<dbReference type="Gene3D" id="3.40.50.1950">
    <property type="entry name" value="Flavin prenyltransferase-like"/>
    <property type="match status" value="1"/>
</dbReference>
<evidence type="ECO:0000313" key="7">
    <source>
        <dbReference type="EMBL" id="MDM3929055.1"/>
    </source>
</evidence>
<name>A0ABT7P7A7_MYCIT</name>
<evidence type="ECO:0000256" key="3">
    <source>
        <dbReference type="ARBA" id="ARBA00022643"/>
    </source>
</evidence>
<dbReference type="PANTHER" id="PTHR43374:SF1">
    <property type="entry name" value="FLAVIN PRENYLTRANSFERASE PAD1, MITOCHONDRIAL"/>
    <property type="match status" value="1"/>
</dbReference>
<dbReference type="NCBIfam" id="NF004685">
    <property type="entry name" value="PRK06029.1"/>
    <property type="match status" value="1"/>
</dbReference>
<dbReference type="EC" id="2.5.1.129" evidence="5"/>
<evidence type="ECO:0000256" key="4">
    <source>
        <dbReference type="ARBA" id="ARBA00022679"/>
    </source>
</evidence>
<gene>
    <name evidence="5" type="primary">ubiX</name>
    <name evidence="7" type="ORF">QRB35_24020</name>
</gene>
<evidence type="ECO:0000313" key="8">
    <source>
        <dbReference type="Proteomes" id="UP001529272"/>
    </source>
</evidence>
<feature type="binding site" evidence="5">
    <location>
        <begin position="110"/>
        <end position="113"/>
    </location>
    <ligand>
        <name>FMN</name>
        <dbReference type="ChEBI" id="CHEBI:58210"/>
    </ligand>
</feature>
<dbReference type="EMBL" id="JASZZX010000030">
    <property type="protein sequence ID" value="MDM3929055.1"/>
    <property type="molecule type" value="Genomic_DNA"/>
</dbReference>
<dbReference type="PANTHER" id="PTHR43374">
    <property type="entry name" value="FLAVIN PRENYLTRANSFERASE"/>
    <property type="match status" value="1"/>
</dbReference>
<comment type="caution">
    <text evidence="7">The sequence shown here is derived from an EMBL/GenBank/DDBJ whole genome shotgun (WGS) entry which is preliminary data.</text>
</comment>
<feature type="binding site" evidence="5">
    <location>
        <position position="59"/>
    </location>
    <ligand>
        <name>FMN</name>
        <dbReference type="ChEBI" id="CHEBI:58210"/>
    </ligand>
</feature>
<keyword evidence="3 5" id="KW-0288">FMN</keyword>
<dbReference type="Pfam" id="PF02441">
    <property type="entry name" value="Flavoprotein"/>
    <property type="match status" value="1"/>
</dbReference>
<protein>
    <recommendedName>
        <fullName evidence="5">Flavin prenyltransferase UbiX</fullName>
        <ecNumber evidence="5">2.5.1.129</ecNumber>
    </recommendedName>
</protein>
<reference evidence="7" key="2">
    <citation type="submission" date="2023-06" db="EMBL/GenBank/DDBJ databases">
        <authorList>
            <person name="Spilker T."/>
        </authorList>
    </citation>
    <scope>NUCLEOTIDE SEQUENCE</scope>
    <source>
        <strain evidence="7">FLAC1071</strain>
    </source>
</reference>
<feature type="domain" description="Flavoprotein" evidence="6">
    <location>
        <begin position="25"/>
        <end position="196"/>
    </location>
</feature>
<keyword evidence="2 5" id="KW-0285">Flavoprotein</keyword>
<dbReference type="HAMAP" id="MF_01984">
    <property type="entry name" value="ubiX_pad"/>
    <property type="match status" value="1"/>
</dbReference>
<feature type="binding site" evidence="5">
    <location>
        <position position="191"/>
    </location>
    <ligand>
        <name>dimethylallyl phosphate</name>
        <dbReference type="ChEBI" id="CHEBI:88052"/>
    </ligand>
</feature>
<dbReference type="SUPFAM" id="SSF52507">
    <property type="entry name" value="Homo-oligomeric flavin-containing Cys decarboxylases, HFCD"/>
    <property type="match status" value="1"/>
</dbReference>
<dbReference type="InterPro" id="IPR003382">
    <property type="entry name" value="Flavoprotein"/>
</dbReference>
<evidence type="ECO:0000256" key="1">
    <source>
        <dbReference type="ARBA" id="ARBA00022602"/>
    </source>
</evidence>
<feature type="binding site" evidence="5">
    <location>
        <begin position="33"/>
        <end position="35"/>
    </location>
    <ligand>
        <name>FMN</name>
        <dbReference type="ChEBI" id="CHEBI:58210"/>
    </ligand>
</feature>
<comment type="similarity">
    <text evidence="5">Belongs to the UbiX/PAD1 family.</text>
</comment>
<feature type="binding site" evidence="5">
    <location>
        <position position="175"/>
    </location>
    <ligand>
        <name>dimethylallyl phosphate</name>
        <dbReference type="ChEBI" id="CHEBI:88052"/>
    </ligand>
</feature>
<keyword evidence="4 5" id="KW-0808">Transferase</keyword>
<reference evidence="7" key="1">
    <citation type="submission" date="2023-06" db="EMBL/GenBank/DDBJ databases">
        <title>Itaconate inhibition of nontuberculous mycobacteria.</title>
        <authorList>
            <person name="Breen P."/>
            <person name="Zimbric M."/>
            <person name="Caverly L."/>
        </authorList>
    </citation>
    <scope>NUCLEOTIDE SEQUENCE</scope>
    <source>
        <strain evidence="7">FLAC1071</strain>
    </source>
</reference>
<dbReference type="Proteomes" id="UP001529272">
    <property type="component" value="Unassembled WGS sequence"/>
</dbReference>
<feature type="binding site" evidence="5">
    <location>
        <position position="145"/>
    </location>
    <ligand>
        <name>FMN</name>
        <dbReference type="ChEBI" id="CHEBI:58210"/>
    </ligand>
</feature>
<evidence type="ECO:0000256" key="5">
    <source>
        <dbReference type="HAMAP-Rule" id="MF_01984"/>
    </source>
</evidence>
<comment type="function">
    <text evidence="5">Flavin prenyltransferase that catalyzes the synthesis of the prenylated FMN cofactor (prenyl-FMN) for 4-hydroxy-3-polyprenylbenzoic acid decarboxylase UbiD. The prenyltransferase is metal-independent and links a dimethylallyl moiety from dimethylallyl monophosphate (DMAP) to the flavin N5 and C6 atoms of FMN.</text>
</comment>
<sequence>MAIEVGKRDAVADLRQSKAERRKAMRLVIAMTGATGATLGIRLLETLGQLGVETHLVLSDWARATIKLETDTSVDEVRALASHAYSARDLAASISSGSFRTDGMVVCPCSMKTLSAIRIGFSDNLITRAADVTLKERRRLVLVAREAPLSEIHLENMHYLARAGAVIFPPTVAYYGQPSSIDEVTDYIVGRIIDQLGIEHSLIKRWKDDQQPTNGNGILPAAEDWTTQIEQTLSAPLCAQSE</sequence>
<dbReference type="NCBIfam" id="TIGR00421">
    <property type="entry name" value="ubiX_pad"/>
    <property type="match status" value="1"/>
</dbReference>